<gene>
    <name evidence="3" type="ORF">C0W41_03700</name>
</gene>
<dbReference type="Proteomes" id="UP000241440">
    <property type="component" value="Unassembled WGS sequence"/>
</dbReference>
<evidence type="ECO:0000313" key="3">
    <source>
        <dbReference type="EMBL" id="PSX09907.1"/>
    </source>
</evidence>
<proteinExistence type="predicted"/>
<dbReference type="AlphaFoldDB" id="A0A855SH10"/>
<feature type="signal peptide" evidence="2">
    <location>
        <begin position="1"/>
        <end position="19"/>
    </location>
</feature>
<organism evidence="3 4">
    <name type="scientific">Photobacterium angustum</name>
    <dbReference type="NCBI Taxonomy" id="661"/>
    <lineage>
        <taxon>Bacteria</taxon>
        <taxon>Pseudomonadati</taxon>
        <taxon>Pseudomonadota</taxon>
        <taxon>Gammaproteobacteria</taxon>
        <taxon>Vibrionales</taxon>
        <taxon>Vibrionaceae</taxon>
        <taxon>Photobacterium</taxon>
    </lineage>
</organism>
<dbReference type="EMBL" id="PYOY01000001">
    <property type="protein sequence ID" value="PSX09907.1"/>
    <property type="molecule type" value="Genomic_DNA"/>
</dbReference>
<feature type="compositionally biased region" description="Basic and acidic residues" evidence="1">
    <location>
        <begin position="381"/>
        <end position="395"/>
    </location>
</feature>
<evidence type="ECO:0000256" key="1">
    <source>
        <dbReference type="SAM" id="MobiDB-lite"/>
    </source>
</evidence>
<evidence type="ECO:0000313" key="4">
    <source>
        <dbReference type="Proteomes" id="UP000241440"/>
    </source>
</evidence>
<evidence type="ECO:0000256" key="2">
    <source>
        <dbReference type="SAM" id="SignalP"/>
    </source>
</evidence>
<comment type="caution">
    <text evidence="3">The sequence shown here is derived from an EMBL/GenBank/DDBJ whole genome shotgun (WGS) entry which is preliminary data.</text>
</comment>
<name>A0A855SH10_PHOAN</name>
<dbReference type="RefSeq" id="WP_045084147.1">
    <property type="nucleotide sequence ID" value="NZ_JZSN01000017.1"/>
</dbReference>
<feature type="region of interest" description="Disordered" evidence="1">
    <location>
        <begin position="364"/>
        <end position="405"/>
    </location>
</feature>
<dbReference type="GeneID" id="61227811"/>
<keyword evidence="2" id="KW-0732">Signal</keyword>
<dbReference type="Gene3D" id="2.60.40.2030">
    <property type="match status" value="1"/>
</dbReference>
<feature type="chain" id="PRO_5032826797" evidence="2">
    <location>
        <begin position="20"/>
        <end position="423"/>
    </location>
</feature>
<accession>A0A855SH10</accession>
<dbReference type="NCBIfam" id="TIGR03501">
    <property type="entry name" value="GlyGly_CTERM"/>
    <property type="match status" value="1"/>
</dbReference>
<sequence length="423" mass="46371">MNKILIISLSALLNAPAFAGMHPFFAKNIPEGWPSYEIKDYNGQVEDGYDGPLSNILVIYDPSIKPEQLNRYLVQQTAIANKAHDINNIKYRRNVVAAIPMKLEGENVAEVADSFSIGDFDEIRRKYGASVVSLVINSNLADSQCGVQTSYHTVTAFNEPCSLPTLLAHEWGHVDNLGHEYEHTWSHFKDDNYAWRCGGKPTIMSADLNYNQFDLNEFYSDPNVTRGGEACGTSTANNAKVLKEIISNPNSGYWIDVPPLPKIGNVTIALDENKSSEYEKVITVTRDGDLSQAASIEVYSDAVTAVPATDYQELAKRVEFAPNETTKTVSLQLVNPAPTDAICDDGERTLKLGTRWGEKLGSSNQLDLTVKTPEDTLASCAKDKEPEPTPEKPDNENGGGGGGGSTGLLSLFSLALFLFRRRN</sequence>
<protein>
    <submittedName>
        <fullName evidence="3">GlyGly-CTERM sorting domain-containing protein</fullName>
    </submittedName>
</protein>
<dbReference type="InterPro" id="IPR020008">
    <property type="entry name" value="GlyGly_CTERM"/>
</dbReference>
<dbReference type="SUPFAM" id="SSF141072">
    <property type="entry name" value="CalX-like"/>
    <property type="match status" value="1"/>
</dbReference>
<dbReference type="InterPro" id="IPR038081">
    <property type="entry name" value="CalX-like_sf"/>
</dbReference>
<reference evidence="3 4" key="1">
    <citation type="submission" date="2018-01" db="EMBL/GenBank/DDBJ databases">
        <title>Whole genome sequencing of Histamine producing bacteria.</title>
        <authorList>
            <person name="Butler K."/>
        </authorList>
    </citation>
    <scope>NUCLEOTIDE SEQUENCE [LARGE SCALE GENOMIC DNA]</scope>
    <source>
        <strain evidence="3 4">A2-1</strain>
    </source>
</reference>